<protein>
    <recommendedName>
        <fullName evidence="2">Acyltransferase 3 domain-containing protein</fullName>
    </recommendedName>
</protein>
<keyword evidence="1" id="KW-1133">Transmembrane helix</keyword>
<feature type="domain" description="Acyltransferase 3" evidence="2">
    <location>
        <begin position="98"/>
        <end position="461"/>
    </location>
</feature>
<dbReference type="STRING" id="253628.A0A0D2A7K6"/>
<dbReference type="InterPro" id="IPR002656">
    <property type="entry name" value="Acyl_transf_3_dom"/>
</dbReference>
<feature type="transmembrane region" description="Helical" evidence="1">
    <location>
        <begin position="391"/>
        <end position="410"/>
    </location>
</feature>
<feature type="transmembrane region" description="Helical" evidence="1">
    <location>
        <begin position="341"/>
        <end position="360"/>
    </location>
</feature>
<reference evidence="3 4" key="1">
    <citation type="submission" date="2015-01" db="EMBL/GenBank/DDBJ databases">
        <title>The Genome Sequence of Ochroconis gallopava CBS43764.</title>
        <authorList>
            <consortium name="The Broad Institute Genomics Platform"/>
            <person name="Cuomo C."/>
            <person name="de Hoog S."/>
            <person name="Gorbushina A."/>
            <person name="Stielow B."/>
            <person name="Teixiera M."/>
            <person name="Abouelleil A."/>
            <person name="Chapman S.B."/>
            <person name="Priest M."/>
            <person name="Young S.K."/>
            <person name="Wortman J."/>
            <person name="Nusbaum C."/>
            <person name="Birren B."/>
        </authorList>
    </citation>
    <scope>NUCLEOTIDE SEQUENCE [LARGE SCALE GENOMIC DNA]</scope>
    <source>
        <strain evidence="3 4">CBS 43764</strain>
    </source>
</reference>
<feature type="transmembrane region" description="Helical" evidence="1">
    <location>
        <begin position="312"/>
        <end position="329"/>
    </location>
</feature>
<feature type="transmembrane region" description="Helical" evidence="1">
    <location>
        <begin position="430"/>
        <end position="451"/>
    </location>
</feature>
<evidence type="ECO:0000313" key="4">
    <source>
        <dbReference type="Proteomes" id="UP000053259"/>
    </source>
</evidence>
<feature type="transmembrane region" description="Helical" evidence="1">
    <location>
        <begin position="142"/>
        <end position="163"/>
    </location>
</feature>
<evidence type="ECO:0000313" key="3">
    <source>
        <dbReference type="EMBL" id="KIW02505.1"/>
    </source>
</evidence>
<dbReference type="InParanoid" id="A0A0D2A7K6"/>
<dbReference type="AlphaFoldDB" id="A0A0D2A7K6"/>
<dbReference type="RefSeq" id="XP_016212374.1">
    <property type="nucleotide sequence ID" value="XM_016359926.1"/>
</dbReference>
<keyword evidence="1" id="KW-0472">Membrane</keyword>
<dbReference type="Proteomes" id="UP000053259">
    <property type="component" value="Unassembled WGS sequence"/>
</dbReference>
<organism evidence="3 4">
    <name type="scientific">Verruconis gallopava</name>
    <dbReference type="NCBI Taxonomy" id="253628"/>
    <lineage>
        <taxon>Eukaryota</taxon>
        <taxon>Fungi</taxon>
        <taxon>Dikarya</taxon>
        <taxon>Ascomycota</taxon>
        <taxon>Pezizomycotina</taxon>
        <taxon>Dothideomycetes</taxon>
        <taxon>Pleosporomycetidae</taxon>
        <taxon>Venturiales</taxon>
        <taxon>Sympoventuriaceae</taxon>
        <taxon>Verruconis</taxon>
    </lineage>
</organism>
<dbReference type="GeneID" id="27314278"/>
<sequence>MPTTGPRPLRYLFRNRPEVHAYHVVVASVGTTCKGMGLLTAGLILWLVKTTRSRFSSGNARLKNALFGSTKEADYNALAMEAIKDHPMKPSRPRDTQWAEGLRGIAAVGVVSSHICLAFFQQLITPTTNGPDGPPMLFQRPIFRLVVQGQSFVALFFILMGFVNSLKPLKQAQSNQQEEALLSLARSALNRSARLVLPAATVTCLAWTACQLHLNETARKSDAYWLFHTSMGVIPDFGMAVRMLKDSLIATWVWGDNPYDQPQWALKWLLIGSFWIFCILLMTITTRPFFRICVLAVAYWYSWTSADWTLGTNIYFGIFLAQLHVLLSSSDTPSYFKRDNLTTRVVPLCTAFLGLYLMSYPSDFAQDAAWSRRLTHLADQIAPPHGEMARFWASVGGQILCLSIYFSPILQRLLSSRIPCYLGSVSFSMYLLHGPLMRSILAMLVFGPAALRDEYTVGSDGFLRYAIPPKWTLFITLPIFGIILLTCVHLWAKRVEPIFARITKGLEDFATGRYSKNKPNSPLQYPVKKTEVQS</sequence>
<dbReference type="Pfam" id="PF01757">
    <property type="entry name" value="Acyl_transf_3"/>
    <property type="match status" value="1"/>
</dbReference>
<dbReference type="VEuPathDB" id="FungiDB:PV09_06305"/>
<dbReference type="InterPro" id="IPR050879">
    <property type="entry name" value="Acyltransferase_3"/>
</dbReference>
<evidence type="ECO:0000259" key="2">
    <source>
        <dbReference type="Pfam" id="PF01757"/>
    </source>
</evidence>
<keyword evidence="1" id="KW-0812">Transmembrane</keyword>
<accession>A0A0D2A7K6</accession>
<gene>
    <name evidence="3" type="ORF">PV09_06305</name>
</gene>
<dbReference type="PANTHER" id="PTHR23028">
    <property type="entry name" value="ACETYLTRANSFERASE"/>
    <property type="match status" value="1"/>
</dbReference>
<feature type="transmembrane region" description="Helical" evidence="1">
    <location>
        <begin position="20"/>
        <end position="48"/>
    </location>
</feature>
<keyword evidence="4" id="KW-1185">Reference proteome</keyword>
<dbReference type="EMBL" id="KN847549">
    <property type="protein sequence ID" value="KIW02505.1"/>
    <property type="molecule type" value="Genomic_DNA"/>
</dbReference>
<feature type="transmembrane region" description="Helical" evidence="1">
    <location>
        <begin position="264"/>
        <end position="282"/>
    </location>
</feature>
<feature type="transmembrane region" description="Helical" evidence="1">
    <location>
        <begin position="101"/>
        <end position="122"/>
    </location>
</feature>
<feature type="transmembrane region" description="Helical" evidence="1">
    <location>
        <begin position="471"/>
        <end position="492"/>
    </location>
</feature>
<evidence type="ECO:0000256" key="1">
    <source>
        <dbReference type="SAM" id="Phobius"/>
    </source>
</evidence>
<proteinExistence type="predicted"/>
<dbReference type="OrthoDB" id="5405781at2759"/>
<dbReference type="HOGENOM" id="CLU_005679_4_0_1"/>
<dbReference type="GO" id="GO:0016747">
    <property type="term" value="F:acyltransferase activity, transferring groups other than amino-acyl groups"/>
    <property type="evidence" value="ECO:0007669"/>
    <property type="project" value="InterPro"/>
</dbReference>
<name>A0A0D2A7K6_9PEZI</name>
<dbReference type="PANTHER" id="PTHR23028:SF128">
    <property type="entry name" value="ACYLTRANSFERASE 3 DOMAIN-CONTAINING PROTEIN"/>
    <property type="match status" value="1"/>
</dbReference>